<reference evidence="1" key="1">
    <citation type="submission" date="2023-02" db="EMBL/GenBank/DDBJ databases">
        <title>Genome of toxic invasive species Heracleum sosnowskyi carries increased number of genes despite the absence of recent whole-genome duplications.</title>
        <authorList>
            <person name="Schelkunov M."/>
            <person name="Shtratnikova V."/>
            <person name="Makarenko M."/>
            <person name="Klepikova A."/>
            <person name="Omelchenko D."/>
            <person name="Novikova G."/>
            <person name="Obukhova E."/>
            <person name="Bogdanov V."/>
            <person name="Penin A."/>
            <person name="Logacheva M."/>
        </authorList>
    </citation>
    <scope>NUCLEOTIDE SEQUENCE</scope>
    <source>
        <strain evidence="1">Hsosn_3</strain>
        <tissue evidence="1">Leaf</tissue>
    </source>
</reference>
<evidence type="ECO:0000313" key="2">
    <source>
        <dbReference type="Proteomes" id="UP001237642"/>
    </source>
</evidence>
<dbReference type="GO" id="GO:0033897">
    <property type="term" value="F:ribonuclease T2 activity"/>
    <property type="evidence" value="ECO:0007669"/>
    <property type="project" value="InterPro"/>
</dbReference>
<evidence type="ECO:0000313" key="1">
    <source>
        <dbReference type="EMBL" id="KAK1389814.1"/>
    </source>
</evidence>
<dbReference type="AlphaFoldDB" id="A0AAD8IPN7"/>
<dbReference type="SUPFAM" id="SSF55895">
    <property type="entry name" value="Ribonuclease Rh-like"/>
    <property type="match status" value="1"/>
</dbReference>
<name>A0AAD8IPN7_9APIA</name>
<dbReference type="InterPro" id="IPR036430">
    <property type="entry name" value="RNase_T2-like_sf"/>
</dbReference>
<dbReference type="Proteomes" id="UP001237642">
    <property type="component" value="Unassembled WGS sequence"/>
</dbReference>
<sequence>MAEALQNAVTKTLKLVSFNTKNTVTHSTQISVSKIKINTLISCCLNSDPKPYLSPLVKPGAKLPSLHPEALTLPRNKERGIVESPSLTSTDSLCMELRLSTFWKSPQLEETGEGNIFPKRGVLKIHGLWSGYIDESLKQVVHYYNQKGSLLFPTNAALKAAKENYFKDVKIQLDADEIQDLKAIWFDGDKEVSRFWANECVKHNQYAVGDYIPNYFGKRPGYGSKTDLRSILLAEGFEVGQYHNAQKLQEILKKHLGVNCYLTFYDHHGHPCLSGFSHQFSVSVKRK</sequence>
<gene>
    <name evidence="1" type="ORF">POM88_017992</name>
</gene>
<organism evidence="1 2">
    <name type="scientific">Heracleum sosnowskyi</name>
    <dbReference type="NCBI Taxonomy" id="360622"/>
    <lineage>
        <taxon>Eukaryota</taxon>
        <taxon>Viridiplantae</taxon>
        <taxon>Streptophyta</taxon>
        <taxon>Embryophyta</taxon>
        <taxon>Tracheophyta</taxon>
        <taxon>Spermatophyta</taxon>
        <taxon>Magnoliopsida</taxon>
        <taxon>eudicotyledons</taxon>
        <taxon>Gunneridae</taxon>
        <taxon>Pentapetalae</taxon>
        <taxon>asterids</taxon>
        <taxon>campanulids</taxon>
        <taxon>Apiales</taxon>
        <taxon>Apiaceae</taxon>
        <taxon>Apioideae</taxon>
        <taxon>apioid superclade</taxon>
        <taxon>Tordylieae</taxon>
        <taxon>Tordyliinae</taxon>
        <taxon>Heracleum</taxon>
    </lineage>
</organism>
<dbReference type="EMBL" id="JAUIZM010000004">
    <property type="protein sequence ID" value="KAK1389814.1"/>
    <property type="molecule type" value="Genomic_DNA"/>
</dbReference>
<dbReference type="GO" id="GO:0003723">
    <property type="term" value="F:RNA binding"/>
    <property type="evidence" value="ECO:0007669"/>
    <property type="project" value="InterPro"/>
</dbReference>
<accession>A0AAD8IPN7</accession>
<proteinExistence type="predicted"/>
<keyword evidence="2" id="KW-1185">Reference proteome</keyword>
<dbReference type="Gene3D" id="3.90.730.10">
    <property type="entry name" value="Ribonuclease T2-like"/>
    <property type="match status" value="1"/>
</dbReference>
<comment type="caution">
    <text evidence="1">The sequence shown here is derived from an EMBL/GenBank/DDBJ whole genome shotgun (WGS) entry which is preliminary data.</text>
</comment>
<protein>
    <submittedName>
        <fullName evidence="1">Uncharacterized protein</fullName>
    </submittedName>
</protein>
<reference evidence="1" key="2">
    <citation type="submission" date="2023-05" db="EMBL/GenBank/DDBJ databases">
        <authorList>
            <person name="Schelkunov M.I."/>
        </authorList>
    </citation>
    <scope>NUCLEOTIDE SEQUENCE</scope>
    <source>
        <strain evidence="1">Hsosn_3</strain>
        <tissue evidence="1">Leaf</tissue>
    </source>
</reference>